<protein>
    <recommendedName>
        <fullName evidence="5">Lytic polysaccharide monooxygenase</fullName>
    </recommendedName>
</protein>
<gene>
    <name evidence="3" type="ORF">E8E13_011093</name>
</gene>
<feature type="compositionally biased region" description="Polar residues" evidence="1">
    <location>
        <begin position="881"/>
        <end position="914"/>
    </location>
</feature>
<feature type="compositionally biased region" description="Polar residues" evidence="1">
    <location>
        <begin position="466"/>
        <end position="476"/>
    </location>
</feature>
<feature type="compositionally biased region" description="Polar residues" evidence="1">
    <location>
        <begin position="412"/>
        <end position="422"/>
    </location>
</feature>
<feature type="region of interest" description="Disordered" evidence="1">
    <location>
        <begin position="445"/>
        <end position="509"/>
    </location>
</feature>
<feature type="compositionally biased region" description="Acidic residues" evidence="1">
    <location>
        <begin position="842"/>
        <end position="857"/>
    </location>
</feature>
<dbReference type="EMBL" id="SWKU01000003">
    <property type="protein sequence ID" value="KAF3008883.1"/>
    <property type="molecule type" value="Genomic_DNA"/>
</dbReference>
<feature type="compositionally biased region" description="Polar residues" evidence="1">
    <location>
        <begin position="216"/>
        <end position="244"/>
    </location>
</feature>
<comment type="caution">
    <text evidence="3">The sequence shown here is derived from an EMBL/GenBank/DDBJ whole genome shotgun (WGS) entry which is preliminary data.</text>
</comment>
<feature type="signal peptide" evidence="2">
    <location>
        <begin position="1"/>
        <end position="18"/>
    </location>
</feature>
<keyword evidence="4" id="KW-1185">Reference proteome</keyword>
<feature type="region of interest" description="Disordered" evidence="1">
    <location>
        <begin position="215"/>
        <end position="268"/>
    </location>
</feature>
<proteinExistence type="predicted"/>
<feature type="compositionally biased region" description="Low complexity" evidence="1">
    <location>
        <begin position="484"/>
        <end position="501"/>
    </location>
</feature>
<reference evidence="3" key="1">
    <citation type="submission" date="2019-04" db="EMBL/GenBank/DDBJ databases">
        <title>Sequencing of skin fungus with MAO and IRED activity.</title>
        <authorList>
            <person name="Marsaioli A.J."/>
            <person name="Bonatto J.M.C."/>
            <person name="Reis Junior O."/>
        </authorList>
    </citation>
    <scope>NUCLEOTIDE SEQUENCE</scope>
    <source>
        <strain evidence="3">30M1</strain>
    </source>
</reference>
<feature type="compositionally biased region" description="Low complexity" evidence="1">
    <location>
        <begin position="825"/>
        <end position="834"/>
    </location>
</feature>
<feature type="region of interest" description="Disordered" evidence="1">
    <location>
        <begin position="24"/>
        <end position="44"/>
    </location>
</feature>
<evidence type="ECO:0008006" key="5">
    <source>
        <dbReference type="Google" id="ProtNLM"/>
    </source>
</evidence>
<feature type="compositionally biased region" description="Basic and acidic residues" evidence="1">
    <location>
        <begin position="29"/>
        <end position="42"/>
    </location>
</feature>
<feature type="compositionally biased region" description="Acidic residues" evidence="1">
    <location>
        <begin position="399"/>
        <end position="409"/>
    </location>
</feature>
<dbReference type="PANTHER" id="PTHR36182:SF1">
    <property type="entry name" value="PROTEIN, PUTATIVE (AFU_ORTHOLOGUE AFUA_6G10930)-RELATED"/>
    <property type="match status" value="1"/>
</dbReference>
<feature type="compositionally biased region" description="Basic and acidic residues" evidence="1">
    <location>
        <begin position="446"/>
        <end position="464"/>
    </location>
</feature>
<feature type="chain" id="PRO_5040434752" description="Lytic polysaccharide monooxygenase" evidence="2">
    <location>
        <begin position="19"/>
        <end position="1037"/>
    </location>
</feature>
<dbReference type="OrthoDB" id="2342176at2759"/>
<keyword evidence="2" id="KW-0732">Signal</keyword>
<dbReference type="PANTHER" id="PTHR36182">
    <property type="entry name" value="PROTEIN, PUTATIVE (AFU_ORTHOLOGUE AFUA_6G10930)-RELATED"/>
    <property type="match status" value="1"/>
</dbReference>
<feature type="compositionally biased region" description="Low complexity" evidence="1">
    <location>
        <begin position="286"/>
        <end position="321"/>
    </location>
</feature>
<evidence type="ECO:0000313" key="4">
    <source>
        <dbReference type="Proteomes" id="UP000801428"/>
    </source>
</evidence>
<dbReference type="AlphaFoldDB" id="A0A9P4TLH4"/>
<evidence type="ECO:0000256" key="1">
    <source>
        <dbReference type="SAM" id="MobiDB-lite"/>
    </source>
</evidence>
<dbReference type="Gene3D" id="2.70.50.70">
    <property type="match status" value="1"/>
</dbReference>
<sequence length="1037" mass="110915">MAPISIIGALSALPLVFAHMQMSSPSPLRDPHATDRPQEPKDYNILSPLNADGSNFACKGYHLNTPLTTVATYAAGSKQTLRLKGSATHGGGSCQISMSCDGGNDFRVMKSIVGGCPLKDSYDFTVPKDMPAAKKCLLAWTWFNRIGNREMYMNCAVVDITNKNKGKRDTQASAVTALARFPELFVANLANINSCKIQETTDAIFDDPGKDVSYGNGDSSSMKSAFSKGQCTGKPSKNAGSKDTSSSNSGGGSGGGGGGQWTPPAKQAGDCAAKIASGYYHPECPSGGQSQAVQQQPKPQQQKQVSQQSQQSQKSKQNAQKKLSKGKPNTRVQEELDAYLATLSGRGLARRDVMPAAKRLELHNRLNENSMNPHAHIHTEDCEHEMDDYAPVSHYRNEEDLDPYPEDGIDFSNKNAYSTQDSQNDEDPYSAYKRIPRQQRWISYNKRADTPREPITFHRGDESAYYKQQAQDQASTDAVKDTPAEASPEAPTNTTAPAPDEAPAKKAWGDMTDSERFNAYLQRMVELSNNLASLIKYAAASSVNVPYYPSATRGVAPVAESEQNLASEGTDTAAVPRLARRGVLSHSVSSAQAYPGPGNIGSISDAGEATDSDDGFKKWFPNLVQASRAKRQLVDPVTSEASAQAGDSVNFFDALLAGISKLFGDPFNLYSDDPDTSGAPGPEDIPLVLGEPDIYSKPPFIPDFDIPDLDGHFNFPPQIPAPEPPVPELVPGGGSDPLTDDSSADVPTIIISIDPVTSTDDVFPGLDVPTLTPCVEPIPQIGFNSCWGGCNHTAEEIAQHEVYLKTFAEQEAAYNDCLANQTLDNSSSNSNSSSHSHKISYDPDDDSEDGWQFEPEDASGRKPRPGQSLPLIPSPIPDNYTLPSPLNSTDPFASTEAASSPTLESTDPGSNATDSLPLLPYQNKTLGELVNDILKNPVMLDAPEGEVVNDTNTEAIPGLTPVPSDSSDDLPPIDQPSGAVNPLQEAADQAEQGVKVPQDPTAVEPNALETIADALPWFMGHGPVVTPRGSAGMVGQQ</sequence>
<feature type="region of interest" description="Disordered" evidence="1">
    <location>
        <begin position="824"/>
        <end position="918"/>
    </location>
</feature>
<accession>A0A9P4TLH4</accession>
<feature type="compositionally biased region" description="Low complexity" evidence="1">
    <location>
        <begin position="963"/>
        <end position="977"/>
    </location>
</feature>
<feature type="region of interest" description="Disordered" evidence="1">
    <location>
        <begin position="396"/>
        <end position="433"/>
    </location>
</feature>
<dbReference type="Proteomes" id="UP000801428">
    <property type="component" value="Unassembled WGS sequence"/>
</dbReference>
<feature type="region of interest" description="Disordered" evidence="1">
    <location>
        <begin position="282"/>
        <end position="333"/>
    </location>
</feature>
<evidence type="ECO:0000256" key="2">
    <source>
        <dbReference type="SAM" id="SignalP"/>
    </source>
</evidence>
<name>A0A9P4TLH4_CURKU</name>
<feature type="compositionally biased region" description="Gly residues" evidence="1">
    <location>
        <begin position="249"/>
        <end position="260"/>
    </location>
</feature>
<feature type="region of interest" description="Disordered" evidence="1">
    <location>
        <begin position="952"/>
        <end position="1001"/>
    </location>
</feature>
<organism evidence="3 4">
    <name type="scientific">Curvularia kusanoi</name>
    <name type="common">Cochliobolus kusanoi</name>
    <dbReference type="NCBI Taxonomy" id="90978"/>
    <lineage>
        <taxon>Eukaryota</taxon>
        <taxon>Fungi</taxon>
        <taxon>Dikarya</taxon>
        <taxon>Ascomycota</taxon>
        <taxon>Pezizomycotina</taxon>
        <taxon>Dothideomycetes</taxon>
        <taxon>Pleosporomycetidae</taxon>
        <taxon>Pleosporales</taxon>
        <taxon>Pleosporineae</taxon>
        <taxon>Pleosporaceae</taxon>
        <taxon>Curvularia</taxon>
    </lineage>
</organism>
<evidence type="ECO:0000313" key="3">
    <source>
        <dbReference type="EMBL" id="KAF3008883.1"/>
    </source>
</evidence>